<dbReference type="PANTHER" id="PTHR33055">
    <property type="entry name" value="TRANSPOSASE FOR INSERTION SEQUENCE ELEMENT IS1111A"/>
    <property type="match status" value="1"/>
</dbReference>
<dbReference type="RefSeq" id="WP_147377842.1">
    <property type="nucleotide sequence ID" value="NZ_QZWZ01000173.1"/>
</dbReference>
<protein>
    <submittedName>
        <fullName evidence="2">IS110 family transposase</fullName>
    </submittedName>
</protein>
<gene>
    <name evidence="2" type="ORF">D3227_40440</name>
</gene>
<evidence type="ECO:0000313" key="3">
    <source>
        <dbReference type="Proteomes" id="UP000272706"/>
    </source>
</evidence>
<name>A0A3A5JXF7_9HYPH</name>
<dbReference type="Pfam" id="PF02371">
    <property type="entry name" value="Transposase_20"/>
    <property type="match status" value="1"/>
</dbReference>
<dbReference type="GO" id="GO:0003677">
    <property type="term" value="F:DNA binding"/>
    <property type="evidence" value="ECO:0007669"/>
    <property type="project" value="InterPro"/>
</dbReference>
<evidence type="ECO:0000313" key="2">
    <source>
        <dbReference type="EMBL" id="RJT18550.1"/>
    </source>
</evidence>
<feature type="non-terminal residue" evidence="2">
    <location>
        <position position="1"/>
    </location>
</feature>
<evidence type="ECO:0000259" key="1">
    <source>
        <dbReference type="Pfam" id="PF02371"/>
    </source>
</evidence>
<feature type="domain" description="Transposase IS116/IS110/IS902 C-terminal" evidence="1">
    <location>
        <begin position="2"/>
        <end position="73"/>
    </location>
</feature>
<dbReference type="InterPro" id="IPR047650">
    <property type="entry name" value="Transpos_IS110"/>
</dbReference>
<dbReference type="OrthoDB" id="8261795at2"/>
<reference evidence="2 3" key="1">
    <citation type="submission" date="2018-09" db="EMBL/GenBank/DDBJ databases">
        <title>Mesorhizobium carmichaelinearum sp. nov. isolated from Carmichaelinea spp. root nodules in New Zealand.</title>
        <authorList>
            <person name="De Meyer S.E."/>
        </authorList>
    </citation>
    <scope>NUCLEOTIDE SEQUENCE [LARGE SCALE GENOMIC DNA]</scope>
    <source>
        <strain evidence="2 3">ICMP19557</strain>
    </source>
</reference>
<dbReference type="AlphaFoldDB" id="A0A3A5JXF7"/>
<comment type="caution">
    <text evidence="2">The sequence shown here is derived from an EMBL/GenBank/DDBJ whole genome shotgun (WGS) entry which is preliminary data.</text>
</comment>
<dbReference type="PANTHER" id="PTHR33055:SF3">
    <property type="entry name" value="PUTATIVE TRANSPOSASE FOR IS117-RELATED"/>
    <property type="match status" value="1"/>
</dbReference>
<dbReference type="Proteomes" id="UP000272706">
    <property type="component" value="Unassembled WGS sequence"/>
</dbReference>
<dbReference type="GO" id="GO:0004803">
    <property type="term" value="F:transposase activity"/>
    <property type="evidence" value="ECO:0007669"/>
    <property type="project" value="InterPro"/>
</dbReference>
<dbReference type="EMBL" id="QZWZ01000173">
    <property type="protein sequence ID" value="RJT18550.1"/>
    <property type="molecule type" value="Genomic_DNA"/>
</dbReference>
<dbReference type="InterPro" id="IPR003346">
    <property type="entry name" value="Transposase_20"/>
</dbReference>
<organism evidence="2 3">
    <name type="scientific">Mesorhizobium waimense</name>
    <dbReference type="NCBI Taxonomy" id="1300307"/>
    <lineage>
        <taxon>Bacteria</taxon>
        <taxon>Pseudomonadati</taxon>
        <taxon>Pseudomonadota</taxon>
        <taxon>Alphaproteobacteria</taxon>
        <taxon>Hyphomicrobiales</taxon>
        <taxon>Phyllobacteriaceae</taxon>
        <taxon>Mesorhizobium</taxon>
    </lineage>
</organism>
<keyword evidence="3" id="KW-1185">Reference proteome</keyword>
<dbReference type="GO" id="GO:0006313">
    <property type="term" value="P:DNA transposition"/>
    <property type="evidence" value="ECO:0007669"/>
    <property type="project" value="InterPro"/>
</dbReference>
<proteinExistence type="predicted"/>
<accession>A0A3A5JXF7</accession>
<sequence>AMRGIALINAVVLVAEVGDFTRFSNPRQLMAYFGLVPGEQSSGETVWRGGITKTGNTHARRALVEGAWAYRMRPRIGRHKVDRIEALPKVVRDIGWKAQVRLCTRYRRLSARGKNANVVNVAIAREMVGFIWSIACTVQSTPKAA</sequence>